<comment type="caution">
    <text evidence="1">The sequence shown here is derived from an EMBL/GenBank/DDBJ whole genome shotgun (WGS) entry which is preliminary data.</text>
</comment>
<dbReference type="InParanoid" id="A0A369K4Y1"/>
<proteinExistence type="predicted"/>
<dbReference type="EMBL" id="LUEZ02000010">
    <property type="protein sequence ID" value="RDB28632.1"/>
    <property type="molecule type" value="Genomic_DNA"/>
</dbReference>
<sequence length="156" mass="17695">MRNTDIQRIQNEILRDTPNYVEAFLVGDQCYGIPIVHVPPDVGQYKATKVDQLAFDIWLKPNGIYMDSLIDMTKRIKVVDTITSISGEVTKLSNRFTICYSNQHQHSRGMMNRLVKAVTGGCAWYGSLLVFKHGETGELVSVTFDDFKTAMEVMAW</sequence>
<reference evidence="1" key="1">
    <citation type="submission" date="2018-04" db="EMBL/GenBank/DDBJ databases">
        <title>Whole genome sequencing of Hypsizygus marmoreus.</title>
        <authorList>
            <person name="Choi I.-G."/>
            <person name="Min B."/>
            <person name="Kim J.-G."/>
            <person name="Kim S."/>
            <person name="Oh Y.-L."/>
            <person name="Kong W.-S."/>
            <person name="Park H."/>
            <person name="Jeong J."/>
            <person name="Song E.-S."/>
        </authorList>
    </citation>
    <scope>NUCLEOTIDE SEQUENCE [LARGE SCALE GENOMIC DNA]</scope>
    <source>
        <strain evidence="1">51987-8</strain>
    </source>
</reference>
<protein>
    <submittedName>
        <fullName evidence="1">Uncharacterized protein</fullName>
    </submittedName>
</protein>
<accession>A0A369K4Y1</accession>
<evidence type="ECO:0000313" key="1">
    <source>
        <dbReference type="EMBL" id="RDB28632.1"/>
    </source>
</evidence>
<gene>
    <name evidence="1" type="ORF">Hypma_015889</name>
</gene>
<keyword evidence="2" id="KW-1185">Reference proteome</keyword>
<dbReference type="AlphaFoldDB" id="A0A369K4Y1"/>
<organism evidence="1 2">
    <name type="scientific">Hypsizygus marmoreus</name>
    <name type="common">White beech mushroom</name>
    <name type="synonym">Agaricus marmoreus</name>
    <dbReference type="NCBI Taxonomy" id="39966"/>
    <lineage>
        <taxon>Eukaryota</taxon>
        <taxon>Fungi</taxon>
        <taxon>Dikarya</taxon>
        <taxon>Basidiomycota</taxon>
        <taxon>Agaricomycotina</taxon>
        <taxon>Agaricomycetes</taxon>
        <taxon>Agaricomycetidae</taxon>
        <taxon>Agaricales</taxon>
        <taxon>Tricholomatineae</taxon>
        <taxon>Lyophyllaceae</taxon>
        <taxon>Hypsizygus</taxon>
    </lineage>
</organism>
<evidence type="ECO:0000313" key="2">
    <source>
        <dbReference type="Proteomes" id="UP000076154"/>
    </source>
</evidence>
<dbReference type="Proteomes" id="UP000076154">
    <property type="component" value="Unassembled WGS sequence"/>
</dbReference>
<name>A0A369K4Y1_HYPMA</name>